<dbReference type="SFLD" id="SFLDS00003">
    <property type="entry name" value="Haloacid_Dehalogenase"/>
    <property type="match status" value="1"/>
</dbReference>
<evidence type="ECO:0000313" key="6">
    <source>
        <dbReference type="EMBL" id="SDC62639.1"/>
    </source>
</evidence>
<dbReference type="GO" id="GO:0008967">
    <property type="term" value="F:phosphoglycolate phosphatase activity"/>
    <property type="evidence" value="ECO:0007669"/>
    <property type="project" value="TreeGrafter"/>
</dbReference>
<dbReference type="Gene3D" id="3.40.50.1000">
    <property type="entry name" value="HAD superfamily/HAD-like"/>
    <property type="match status" value="1"/>
</dbReference>
<dbReference type="SUPFAM" id="SSF56784">
    <property type="entry name" value="HAD-like"/>
    <property type="match status" value="1"/>
</dbReference>
<gene>
    <name evidence="6" type="ORF">SAMN04487824_1297</name>
</gene>
<dbReference type="EMBL" id="FMZL01000029">
    <property type="protein sequence ID" value="SDC62639.1"/>
    <property type="molecule type" value="Genomic_DNA"/>
</dbReference>
<dbReference type="AlphaFoldDB" id="A0A1G6N475"/>
<dbReference type="Proteomes" id="UP000198528">
    <property type="component" value="Unassembled WGS sequence"/>
</dbReference>
<evidence type="ECO:0000256" key="1">
    <source>
        <dbReference type="ARBA" id="ARBA00006171"/>
    </source>
</evidence>
<protein>
    <recommendedName>
        <fullName evidence="4">Tyrosine-protein kinase PtkA</fullName>
    </recommendedName>
    <alternativeName>
        <fullName evidence="5">Protein tyrosine kinase A</fullName>
    </alternativeName>
</protein>
<dbReference type="SFLD" id="SFLDG01135">
    <property type="entry name" value="C1.5.6:_HAD__Beta-PGM__Phospha"/>
    <property type="match status" value="1"/>
</dbReference>
<dbReference type="RefSeq" id="WP_090847684.1">
    <property type="nucleotide sequence ID" value="NZ_FMZL01000029.1"/>
</dbReference>
<comment type="similarity">
    <text evidence="1">Belongs to the HAD-like hydrolase superfamily. CbbY/CbbZ/Gph/YieH family.</text>
</comment>
<dbReference type="GO" id="GO:0006281">
    <property type="term" value="P:DNA repair"/>
    <property type="evidence" value="ECO:0007669"/>
    <property type="project" value="TreeGrafter"/>
</dbReference>
<comment type="catalytic activity">
    <reaction evidence="3">
        <text>L-tyrosyl-[protein] + ATP = O-phospho-L-tyrosyl-[protein] + ADP + H(+)</text>
        <dbReference type="Rhea" id="RHEA:10596"/>
        <dbReference type="Rhea" id="RHEA-COMP:10136"/>
        <dbReference type="Rhea" id="RHEA-COMP:20101"/>
        <dbReference type="ChEBI" id="CHEBI:15378"/>
        <dbReference type="ChEBI" id="CHEBI:30616"/>
        <dbReference type="ChEBI" id="CHEBI:46858"/>
        <dbReference type="ChEBI" id="CHEBI:61978"/>
        <dbReference type="ChEBI" id="CHEBI:456216"/>
    </reaction>
    <physiologicalReaction direction="left-to-right" evidence="3">
        <dbReference type="Rhea" id="RHEA:10597"/>
    </physiologicalReaction>
</comment>
<dbReference type="InterPro" id="IPR036412">
    <property type="entry name" value="HAD-like_sf"/>
</dbReference>
<dbReference type="STRING" id="604330.SAMN04489857_1348"/>
<dbReference type="GO" id="GO:0005829">
    <property type="term" value="C:cytosol"/>
    <property type="evidence" value="ECO:0007669"/>
    <property type="project" value="TreeGrafter"/>
</dbReference>
<dbReference type="InterPro" id="IPR050155">
    <property type="entry name" value="HAD-like_hydrolase_sf"/>
</dbReference>
<dbReference type="NCBIfam" id="TIGR01549">
    <property type="entry name" value="HAD-SF-IA-v1"/>
    <property type="match status" value="1"/>
</dbReference>
<dbReference type="InterPro" id="IPR023198">
    <property type="entry name" value="PGP-like_dom2"/>
</dbReference>
<evidence type="ECO:0000313" key="7">
    <source>
        <dbReference type="Proteomes" id="UP000198528"/>
    </source>
</evidence>
<evidence type="ECO:0000256" key="4">
    <source>
        <dbReference type="ARBA" id="ARBA00069527"/>
    </source>
</evidence>
<name>A0A1G6N475_9ACTN</name>
<dbReference type="InterPro" id="IPR006439">
    <property type="entry name" value="HAD-SF_hydro_IA"/>
</dbReference>
<dbReference type="PANTHER" id="PTHR43434">
    <property type="entry name" value="PHOSPHOGLYCOLATE PHOSPHATASE"/>
    <property type="match status" value="1"/>
</dbReference>
<dbReference type="SFLD" id="SFLDG01129">
    <property type="entry name" value="C1.5:_HAD__Beta-PGM__Phosphata"/>
    <property type="match status" value="1"/>
</dbReference>
<dbReference type="Gene3D" id="1.10.150.240">
    <property type="entry name" value="Putative phosphatase, domain 2"/>
    <property type="match status" value="1"/>
</dbReference>
<keyword evidence="2" id="KW-0418">Kinase</keyword>
<proteinExistence type="inferred from homology"/>
<dbReference type="NCBIfam" id="TIGR01509">
    <property type="entry name" value="HAD-SF-IA-v3"/>
    <property type="match status" value="1"/>
</dbReference>
<accession>A0A1G6N475</accession>
<dbReference type="PANTHER" id="PTHR43434:SF1">
    <property type="entry name" value="PHOSPHOGLYCOLATE PHOSPHATASE"/>
    <property type="match status" value="1"/>
</dbReference>
<evidence type="ECO:0000256" key="2">
    <source>
        <dbReference type="ARBA" id="ARBA00023137"/>
    </source>
</evidence>
<dbReference type="PROSITE" id="PS01228">
    <property type="entry name" value="COF_1"/>
    <property type="match status" value="1"/>
</dbReference>
<keyword evidence="2" id="KW-0829">Tyrosine-protein kinase</keyword>
<dbReference type="GO" id="GO:0004713">
    <property type="term" value="F:protein tyrosine kinase activity"/>
    <property type="evidence" value="ECO:0007669"/>
    <property type="project" value="UniProtKB-KW"/>
</dbReference>
<evidence type="ECO:0000256" key="3">
    <source>
        <dbReference type="ARBA" id="ARBA00050405"/>
    </source>
</evidence>
<dbReference type="FunFam" id="3.40.50.1000:FF:000022">
    <property type="entry name" value="Phosphoglycolate phosphatase"/>
    <property type="match status" value="1"/>
</dbReference>
<dbReference type="InterPro" id="IPR023214">
    <property type="entry name" value="HAD_sf"/>
</dbReference>
<keyword evidence="7" id="KW-1185">Reference proteome</keyword>
<reference evidence="7" key="1">
    <citation type="submission" date="2016-10" db="EMBL/GenBank/DDBJ databases">
        <authorList>
            <person name="Varghese N."/>
            <person name="Submissions S."/>
        </authorList>
    </citation>
    <scope>NUCLEOTIDE SEQUENCE [LARGE SCALE GENOMIC DNA]</scope>
    <source>
        <strain evidence="7">DSM 22619</strain>
    </source>
</reference>
<sequence>MTYKAAIFDLDGTLLNTIEDLHASVNYALRTNGFPEVTIEETTSNVGNGVRQLVHRSLPMGTPEDAQEQVLLTFKAHYSRNFCQKTAPYEGVTQMLHAISAAGMYRAVVSNKPDAAVQSLVAEFFPGLFNAVAGERDGVRRKPAPDTVNEVMSALGVTPDECVYVGDSEVDVETAANAKTACVCVSWGYRSVTALKDAGAKVIVGTTGELADALLD</sequence>
<evidence type="ECO:0000256" key="5">
    <source>
        <dbReference type="ARBA" id="ARBA00080335"/>
    </source>
</evidence>
<organism evidence="6 7">
    <name type="scientific">Parafannyhessea umbonata</name>
    <dbReference type="NCBI Taxonomy" id="604330"/>
    <lineage>
        <taxon>Bacteria</taxon>
        <taxon>Bacillati</taxon>
        <taxon>Actinomycetota</taxon>
        <taxon>Coriobacteriia</taxon>
        <taxon>Coriobacteriales</taxon>
        <taxon>Atopobiaceae</taxon>
        <taxon>Parafannyhessea</taxon>
    </lineage>
</organism>
<keyword evidence="2" id="KW-0808">Transferase</keyword>
<dbReference type="Pfam" id="PF13419">
    <property type="entry name" value="HAD_2"/>
    <property type="match status" value="1"/>
</dbReference>
<dbReference type="InterPro" id="IPR041492">
    <property type="entry name" value="HAD_2"/>
</dbReference>